<evidence type="ECO:0000313" key="2">
    <source>
        <dbReference type="Proteomes" id="UP001242480"/>
    </source>
</evidence>
<accession>A0ABU0JHV9</accession>
<dbReference type="RefSeq" id="WP_307282544.1">
    <property type="nucleotide sequence ID" value="NZ_JAUSVX010000018.1"/>
</dbReference>
<protein>
    <submittedName>
        <fullName evidence="1">Uncharacterized protein</fullName>
    </submittedName>
</protein>
<dbReference type="EMBL" id="JAUSVX010000018">
    <property type="protein sequence ID" value="MDQ0473854.1"/>
    <property type="molecule type" value="Genomic_DNA"/>
</dbReference>
<keyword evidence="2" id="KW-1185">Reference proteome</keyword>
<comment type="caution">
    <text evidence="1">The sequence shown here is derived from an EMBL/GenBank/DDBJ whole genome shotgun (WGS) entry which is preliminary data.</text>
</comment>
<gene>
    <name evidence="1" type="ORF">QO011_006890</name>
</gene>
<reference evidence="1 2" key="1">
    <citation type="submission" date="2023-07" db="EMBL/GenBank/DDBJ databases">
        <title>Genomic Encyclopedia of Type Strains, Phase IV (KMG-IV): sequencing the most valuable type-strain genomes for metagenomic binning, comparative biology and taxonomic classification.</title>
        <authorList>
            <person name="Goeker M."/>
        </authorList>
    </citation>
    <scope>NUCLEOTIDE SEQUENCE [LARGE SCALE GENOMIC DNA]</scope>
    <source>
        <strain evidence="1 2">DSM 19619</strain>
    </source>
</reference>
<dbReference type="Proteomes" id="UP001242480">
    <property type="component" value="Unassembled WGS sequence"/>
</dbReference>
<name>A0ABU0JHV9_9HYPH</name>
<evidence type="ECO:0000313" key="1">
    <source>
        <dbReference type="EMBL" id="MDQ0473854.1"/>
    </source>
</evidence>
<proteinExistence type="predicted"/>
<organism evidence="1 2">
    <name type="scientific">Labrys wisconsinensis</name>
    <dbReference type="NCBI Taxonomy" id="425677"/>
    <lineage>
        <taxon>Bacteria</taxon>
        <taxon>Pseudomonadati</taxon>
        <taxon>Pseudomonadota</taxon>
        <taxon>Alphaproteobacteria</taxon>
        <taxon>Hyphomicrobiales</taxon>
        <taxon>Xanthobacteraceae</taxon>
        <taxon>Labrys</taxon>
    </lineage>
</organism>
<sequence>MAPAMKRWSLRQVFVLVLAVFVTTGMDLSAVQASAMVVKMAMPSDMGASGHHGCADCPDGGTKATICITACAAPVWALLPETAPVTAVPTTMVYPVFTPVLRGRASPPDPAPPRTTDIG</sequence>